<accession>A0A101J5N8</accession>
<organism evidence="4 5">
    <name type="scientific">Streptomyces regalis</name>
    <dbReference type="NCBI Taxonomy" id="68262"/>
    <lineage>
        <taxon>Bacteria</taxon>
        <taxon>Bacillati</taxon>
        <taxon>Actinomycetota</taxon>
        <taxon>Actinomycetes</taxon>
        <taxon>Kitasatosporales</taxon>
        <taxon>Streptomycetaceae</taxon>
        <taxon>Streptomyces</taxon>
    </lineage>
</organism>
<dbReference type="PANTHER" id="PTHR30319">
    <property type="entry name" value="PHENYLACETIC ACID REGULATOR-RELATED TRANSCRIPTIONAL REPRESSOR"/>
    <property type="match status" value="1"/>
</dbReference>
<dbReference type="Proteomes" id="UP000053923">
    <property type="component" value="Unassembled WGS sequence"/>
</dbReference>
<dbReference type="InterPro" id="IPR011965">
    <property type="entry name" value="PaaX_trns_reg"/>
</dbReference>
<keyword evidence="5" id="KW-1185">Reference proteome</keyword>
<dbReference type="Gene3D" id="3.30.70.2650">
    <property type="match status" value="1"/>
</dbReference>
<dbReference type="Gene3D" id="1.10.10.10">
    <property type="entry name" value="Winged helix-like DNA-binding domain superfamily/Winged helix DNA-binding domain"/>
    <property type="match status" value="1"/>
</dbReference>
<sequence>MKPRSLVFDLFGDYLRYRGGEVRLRGLVALMDCFDIPESTVRVVAARMRKEGWLDSSREGRETVYALTDASWRLLDEGRERIFGRARGPWDGQWHMVIYSVPEADRALREQLRKELSWLGFGLLSASVWISPHDRIAQVRESFADHPSVRIDALHARSEGAAADRDMATRSWDLTALGKEYGELLDRYRPRLAGYRAGELRGRDALVERMRLVHDYRMFPFRDPDLPPELLPEGWVGRQAHELFLEAHGLLRAEAEAHVDEVVGGGTGT</sequence>
<evidence type="ECO:0000259" key="2">
    <source>
        <dbReference type="Pfam" id="PF08223"/>
    </source>
</evidence>
<dbReference type="AlphaFoldDB" id="A0A101J5N8"/>
<feature type="domain" description="Transcriptional repressor PaaX-like N-terminal" evidence="1">
    <location>
        <begin position="3"/>
        <end position="70"/>
    </location>
</feature>
<dbReference type="Gene3D" id="1.20.58.1460">
    <property type="match status" value="1"/>
</dbReference>
<dbReference type="PIRSF" id="PIRSF020623">
    <property type="entry name" value="PaaX"/>
    <property type="match status" value="1"/>
</dbReference>
<dbReference type="PANTHER" id="PTHR30319:SF1">
    <property type="entry name" value="TRANSCRIPTIONAL REPRESSOR PAAX"/>
    <property type="match status" value="1"/>
</dbReference>
<dbReference type="Pfam" id="PF20803">
    <property type="entry name" value="PaaX_M"/>
    <property type="match status" value="1"/>
</dbReference>
<dbReference type="InterPro" id="IPR013225">
    <property type="entry name" value="PaaX_C"/>
</dbReference>
<dbReference type="Pfam" id="PF07848">
    <property type="entry name" value="PaaX"/>
    <property type="match status" value="1"/>
</dbReference>
<feature type="domain" description="Transcriptional repressor PaaX-like central Cas2-like" evidence="3">
    <location>
        <begin position="88"/>
        <end position="167"/>
    </location>
</feature>
<dbReference type="InterPro" id="IPR036390">
    <property type="entry name" value="WH_DNA-bd_sf"/>
</dbReference>
<dbReference type="SUPFAM" id="SSF46785">
    <property type="entry name" value="Winged helix' DNA-binding domain"/>
    <property type="match status" value="1"/>
</dbReference>
<name>A0A101J5N8_9ACTN</name>
<protein>
    <submittedName>
        <fullName evidence="4">PaaX family transcriptional regulator</fullName>
    </submittedName>
</protein>
<proteinExistence type="predicted"/>
<dbReference type="GO" id="GO:0006351">
    <property type="term" value="P:DNA-templated transcription"/>
    <property type="evidence" value="ECO:0007669"/>
    <property type="project" value="InterPro"/>
</dbReference>
<feature type="domain" description="Transcriptional repressor PaaX-like C-terminal" evidence="2">
    <location>
        <begin position="172"/>
        <end position="260"/>
    </location>
</feature>
<gene>
    <name evidence="4" type="ORF">ADL12_48180</name>
</gene>
<evidence type="ECO:0000313" key="4">
    <source>
        <dbReference type="EMBL" id="KUL20654.1"/>
    </source>
</evidence>
<dbReference type="InterPro" id="IPR012906">
    <property type="entry name" value="PaaX-like_N"/>
</dbReference>
<comment type="caution">
    <text evidence="4">The sequence shown here is derived from an EMBL/GenBank/DDBJ whole genome shotgun (WGS) entry which is preliminary data.</text>
</comment>
<reference evidence="5" key="1">
    <citation type="submission" date="2015-10" db="EMBL/GenBank/DDBJ databases">
        <authorList>
            <person name="Ju K.-S."/>
            <person name="Doroghazi J.R."/>
            <person name="Metcalf W.W."/>
        </authorList>
    </citation>
    <scope>NUCLEOTIDE SEQUENCE [LARGE SCALE GENOMIC DNA]</scope>
    <source>
        <strain evidence="5">NRRL 3151</strain>
    </source>
</reference>
<dbReference type="EMBL" id="LLZG01000420">
    <property type="protein sequence ID" value="KUL20654.1"/>
    <property type="molecule type" value="Genomic_DNA"/>
</dbReference>
<evidence type="ECO:0000259" key="3">
    <source>
        <dbReference type="Pfam" id="PF20803"/>
    </source>
</evidence>
<dbReference type="Pfam" id="PF08223">
    <property type="entry name" value="PaaX_C"/>
    <property type="match status" value="1"/>
</dbReference>
<dbReference type="OrthoDB" id="2270427at2"/>
<evidence type="ECO:0000259" key="1">
    <source>
        <dbReference type="Pfam" id="PF07848"/>
    </source>
</evidence>
<evidence type="ECO:0000313" key="5">
    <source>
        <dbReference type="Proteomes" id="UP000053923"/>
    </source>
</evidence>
<dbReference type="InterPro" id="IPR048846">
    <property type="entry name" value="PaaX-like_central"/>
</dbReference>
<dbReference type="InterPro" id="IPR036388">
    <property type="entry name" value="WH-like_DNA-bd_sf"/>
</dbReference>
<dbReference type="RefSeq" id="WP_062715577.1">
    <property type="nucleotide sequence ID" value="NZ_LLZG01000420.1"/>
</dbReference>